<name>A0A6J0NV25_RAPSA</name>
<dbReference type="KEGG" id="rsz:108858565"/>
<protein>
    <submittedName>
        <fullName evidence="4">LOW QUALITY PROTEIN: putative isocitrate dehydrogenase [NAD] subunit-like 4</fullName>
    </submittedName>
</protein>
<evidence type="ECO:0000313" key="3">
    <source>
        <dbReference type="Proteomes" id="UP000504610"/>
    </source>
</evidence>
<evidence type="ECO:0000256" key="1">
    <source>
        <dbReference type="ARBA" id="ARBA00007769"/>
    </source>
</evidence>
<comment type="similarity">
    <text evidence="1">Belongs to the isocitrate and isopropylmalate dehydrogenases family.</text>
</comment>
<dbReference type="Gene3D" id="3.40.718.10">
    <property type="entry name" value="Isopropylmalate Dehydrogenase"/>
    <property type="match status" value="1"/>
</dbReference>
<evidence type="ECO:0000259" key="2">
    <source>
        <dbReference type="SMART" id="SM01329"/>
    </source>
</evidence>
<dbReference type="GO" id="GO:0005739">
    <property type="term" value="C:mitochondrion"/>
    <property type="evidence" value="ECO:0007669"/>
    <property type="project" value="TreeGrafter"/>
</dbReference>
<dbReference type="GO" id="GO:0004449">
    <property type="term" value="F:isocitrate dehydrogenase (NAD+) activity"/>
    <property type="evidence" value="ECO:0007669"/>
    <property type="project" value="TreeGrafter"/>
</dbReference>
<proteinExistence type="inferred from homology"/>
<dbReference type="SUPFAM" id="SSF53659">
    <property type="entry name" value="Isocitrate/Isopropylmalate dehydrogenase-like"/>
    <property type="match status" value="1"/>
</dbReference>
<dbReference type="PANTHER" id="PTHR11835:SF80">
    <property type="entry name" value="ISOCITRATE DEHYDROGENASE [NAD] REGULATORY SUBUNIT 1, MITOCHONDRIAL-RELATED"/>
    <property type="match status" value="1"/>
</dbReference>
<dbReference type="Proteomes" id="UP000504610">
    <property type="component" value="Chromosome 1"/>
</dbReference>
<organism evidence="3 4">
    <name type="scientific">Raphanus sativus</name>
    <name type="common">Radish</name>
    <name type="synonym">Raphanus raphanistrum var. sativus</name>
    <dbReference type="NCBI Taxonomy" id="3726"/>
    <lineage>
        <taxon>Eukaryota</taxon>
        <taxon>Viridiplantae</taxon>
        <taxon>Streptophyta</taxon>
        <taxon>Embryophyta</taxon>
        <taxon>Tracheophyta</taxon>
        <taxon>Spermatophyta</taxon>
        <taxon>Magnoliopsida</taxon>
        <taxon>eudicotyledons</taxon>
        <taxon>Gunneridae</taxon>
        <taxon>Pentapetalae</taxon>
        <taxon>rosids</taxon>
        <taxon>malvids</taxon>
        <taxon>Brassicales</taxon>
        <taxon>Brassicaceae</taxon>
        <taxon>Brassiceae</taxon>
        <taxon>Raphanus</taxon>
    </lineage>
</organism>
<dbReference type="GO" id="GO:0006099">
    <property type="term" value="P:tricarboxylic acid cycle"/>
    <property type="evidence" value="ECO:0007669"/>
    <property type="project" value="TreeGrafter"/>
</dbReference>
<dbReference type="SMART" id="SM01329">
    <property type="entry name" value="Iso_dh"/>
    <property type="match status" value="1"/>
</dbReference>
<keyword evidence="3" id="KW-1185">Reference proteome</keyword>
<dbReference type="Pfam" id="PF00180">
    <property type="entry name" value="Iso_dh"/>
    <property type="match status" value="1"/>
</dbReference>
<dbReference type="GeneID" id="108858565"/>
<reference evidence="3" key="1">
    <citation type="journal article" date="2019" name="Database">
        <title>The radish genome database (RadishGD): an integrated information resource for radish genomics.</title>
        <authorList>
            <person name="Yu H.J."/>
            <person name="Baek S."/>
            <person name="Lee Y.J."/>
            <person name="Cho A."/>
            <person name="Mun J.H."/>
        </authorList>
    </citation>
    <scope>NUCLEOTIDE SEQUENCE [LARGE SCALE GENOMIC DNA]</scope>
    <source>
        <strain evidence="3">cv. WK10039</strain>
    </source>
</reference>
<dbReference type="AlphaFoldDB" id="A0A6J0NV25"/>
<sequence>MSYRSISLLKSLNRITGTSRIQKRCRSHKPRPVTVIHSNVTNAVAQVMDAMHAPVYFETYDIKGNMNYFPWEVVDSIRKNKVCLSDRLKTSLCSPARKELNLFVSMVNCYGQKGNENVDIVVIRENTRSQYAGREHEVVPGVIQTFQVTMTKFWSDRIAKYAFEFAQFNKRKKVTATTTREKDENFMKLADTFFLESCQEVAKLYPSITYDEISVDNCSLRLVETPERFDVIITPNLYGDIIVNVAAGISGRGNGNIIMHGGSFGVEYAVYEQVGSVGNDENPITLLFSSVMMLRHLQLPLFADRLETALKRAVSQGQIFRNCSNVTTQEVVDAVIANLD</sequence>
<dbReference type="OrthoDB" id="1109710at2759"/>
<dbReference type="PANTHER" id="PTHR11835">
    <property type="entry name" value="DECARBOXYLATING DEHYDROGENASES-ISOCITRATE, ISOPROPYLMALATE, TARTRATE"/>
    <property type="match status" value="1"/>
</dbReference>
<dbReference type="GO" id="GO:0006102">
    <property type="term" value="P:isocitrate metabolic process"/>
    <property type="evidence" value="ECO:0007669"/>
    <property type="project" value="TreeGrafter"/>
</dbReference>
<dbReference type="RefSeq" id="XP_018487981.1">
    <property type="nucleotide sequence ID" value="XM_018632479.1"/>
</dbReference>
<accession>A0A6J0NV25</accession>
<gene>
    <name evidence="4" type="primary">LOC108858565</name>
</gene>
<feature type="domain" description="Isopropylmalate dehydrogenase-like" evidence="2">
    <location>
        <begin position="32"/>
        <end position="335"/>
    </location>
</feature>
<evidence type="ECO:0000313" key="4">
    <source>
        <dbReference type="RefSeq" id="XP_018487981.1"/>
    </source>
</evidence>
<reference evidence="4" key="2">
    <citation type="submission" date="2025-08" db="UniProtKB">
        <authorList>
            <consortium name="RefSeq"/>
        </authorList>
    </citation>
    <scope>IDENTIFICATION</scope>
    <source>
        <tissue evidence="4">Leaf</tissue>
    </source>
</reference>
<dbReference type="InterPro" id="IPR024084">
    <property type="entry name" value="IsoPropMal-DH-like_dom"/>
</dbReference>